<evidence type="ECO:0000256" key="1">
    <source>
        <dbReference type="SAM" id="MobiDB-lite"/>
    </source>
</evidence>
<keyword evidence="3" id="KW-1185">Reference proteome</keyword>
<dbReference type="Proteomes" id="UP001219518">
    <property type="component" value="Unassembled WGS sequence"/>
</dbReference>
<reference evidence="2" key="2">
    <citation type="journal article" date="2023" name="BMC Genomics">
        <title>Pest status, molecular evolution, and epigenetic factors derived from the genome assembly of Frankliniella fusca, a thysanopteran phytovirus vector.</title>
        <authorList>
            <person name="Catto M.A."/>
            <person name="Labadie P.E."/>
            <person name="Jacobson A.L."/>
            <person name="Kennedy G.G."/>
            <person name="Srinivasan R."/>
            <person name="Hunt B.G."/>
        </authorList>
    </citation>
    <scope>NUCLEOTIDE SEQUENCE</scope>
    <source>
        <strain evidence="2">PL_HMW_Pooled</strain>
    </source>
</reference>
<dbReference type="EMBL" id="JAHWGI010001031">
    <property type="protein sequence ID" value="KAK3920993.1"/>
    <property type="molecule type" value="Genomic_DNA"/>
</dbReference>
<evidence type="ECO:0000313" key="2">
    <source>
        <dbReference type="EMBL" id="KAK3920993.1"/>
    </source>
</evidence>
<name>A0AAE1HH18_9NEOP</name>
<sequence>MNQKRKSRSRSRSKNKKRSRSRASRDENHKSTSCERQDDEQQRRESEPEQEKWQKEEINLPEWEHEVQKWRELQMVCILHEAGWYVSLSVACQDRLGALHSMSYPWGSPCLSPPHPLSGCVCAREMTAADPRREEQVR</sequence>
<protein>
    <submittedName>
        <fullName evidence="2">Reticulocyte-binding protein 2-like protein a</fullName>
    </submittedName>
</protein>
<gene>
    <name evidence="2" type="ORF">KUF71_010208</name>
</gene>
<feature type="region of interest" description="Disordered" evidence="1">
    <location>
        <begin position="1"/>
        <end position="57"/>
    </location>
</feature>
<accession>A0AAE1HH18</accession>
<comment type="caution">
    <text evidence="2">The sequence shown here is derived from an EMBL/GenBank/DDBJ whole genome shotgun (WGS) entry which is preliminary data.</text>
</comment>
<reference evidence="2" key="1">
    <citation type="submission" date="2021-07" db="EMBL/GenBank/DDBJ databases">
        <authorList>
            <person name="Catto M.A."/>
            <person name="Jacobson A."/>
            <person name="Kennedy G."/>
            <person name="Labadie P."/>
            <person name="Hunt B.G."/>
            <person name="Srinivasan R."/>
        </authorList>
    </citation>
    <scope>NUCLEOTIDE SEQUENCE</scope>
    <source>
        <strain evidence="2">PL_HMW_Pooled</strain>
        <tissue evidence="2">Head</tissue>
    </source>
</reference>
<proteinExistence type="predicted"/>
<dbReference type="AlphaFoldDB" id="A0AAE1HH18"/>
<evidence type="ECO:0000313" key="3">
    <source>
        <dbReference type="Proteomes" id="UP001219518"/>
    </source>
</evidence>
<feature type="compositionally biased region" description="Basic residues" evidence="1">
    <location>
        <begin position="1"/>
        <end position="22"/>
    </location>
</feature>
<feature type="compositionally biased region" description="Basic and acidic residues" evidence="1">
    <location>
        <begin position="23"/>
        <end position="57"/>
    </location>
</feature>
<organism evidence="2 3">
    <name type="scientific">Frankliniella fusca</name>
    <dbReference type="NCBI Taxonomy" id="407009"/>
    <lineage>
        <taxon>Eukaryota</taxon>
        <taxon>Metazoa</taxon>
        <taxon>Ecdysozoa</taxon>
        <taxon>Arthropoda</taxon>
        <taxon>Hexapoda</taxon>
        <taxon>Insecta</taxon>
        <taxon>Pterygota</taxon>
        <taxon>Neoptera</taxon>
        <taxon>Paraneoptera</taxon>
        <taxon>Thysanoptera</taxon>
        <taxon>Terebrantia</taxon>
        <taxon>Thripoidea</taxon>
        <taxon>Thripidae</taxon>
        <taxon>Frankliniella</taxon>
    </lineage>
</organism>